<dbReference type="EC" id="1.-.-.-" evidence="7"/>
<dbReference type="Proteomes" id="UP001596113">
    <property type="component" value="Unassembled WGS sequence"/>
</dbReference>
<keyword evidence="4" id="KW-0408">Iron</keyword>
<dbReference type="InterPro" id="IPR039650">
    <property type="entry name" value="HdrA-like"/>
</dbReference>
<dbReference type="SUPFAM" id="SSF51905">
    <property type="entry name" value="FAD/NAD(P)-binding domain"/>
    <property type="match status" value="1"/>
</dbReference>
<dbReference type="GO" id="GO:0016491">
    <property type="term" value="F:oxidoreductase activity"/>
    <property type="evidence" value="ECO:0007669"/>
    <property type="project" value="UniProtKB-KW"/>
</dbReference>
<dbReference type="EMBL" id="JBHSMI010000002">
    <property type="protein sequence ID" value="MFC5401214.1"/>
    <property type="molecule type" value="Genomic_DNA"/>
</dbReference>
<keyword evidence="8" id="KW-1185">Reference proteome</keyword>
<keyword evidence="6" id="KW-0732">Signal</keyword>
<dbReference type="InterPro" id="IPR036188">
    <property type="entry name" value="FAD/NAD-bd_sf"/>
</dbReference>
<dbReference type="Gene3D" id="3.50.50.60">
    <property type="entry name" value="FAD/NAD(P)-binding domain"/>
    <property type="match status" value="1"/>
</dbReference>
<name>A0ABW0HJ23_9BACL</name>
<dbReference type="Pfam" id="PF12831">
    <property type="entry name" value="FAD_oxidored"/>
    <property type="match status" value="1"/>
</dbReference>
<evidence type="ECO:0000256" key="1">
    <source>
        <dbReference type="ARBA" id="ARBA00022485"/>
    </source>
</evidence>
<evidence type="ECO:0000256" key="4">
    <source>
        <dbReference type="ARBA" id="ARBA00023004"/>
    </source>
</evidence>
<keyword evidence="1" id="KW-0004">4Fe-4S</keyword>
<dbReference type="RefSeq" id="WP_378128562.1">
    <property type="nucleotide sequence ID" value="NZ_JBHSMI010000002.1"/>
</dbReference>
<dbReference type="PANTHER" id="PTHR43498:SF1">
    <property type="entry name" value="COB--COM HETERODISULFIDE REDUCTASE IRON-SULFUR SUBUNIT A"/>
    <property type="match status" value="1"/>
</dbReference>
<keyword evidence="3 7" id="KW-0560">Oxidoreductase</keyword>
<evidence type="ECO:0000313" key="7">
    <source>
        <dbReference type="EMBL" id="MFC5401214.1"/>
    </source>
</evidence>
<accession>A0ABW0HJ23</accession>
<evidence type="ECO:0000256" key="3">
    <source>
        <dbReference type="ARBA" id="ARBA00023002"/>
    </source>
</evidence>
<evidence type="ECO:0000256" key="6">
    <source>
        <dbReference type="SAM" id="SignalP"/>
    </source>
</evidence>
<proteinExistence type="predicted"/>
<keyword evidence="2" id="KW-0479">Metal-binding</keyword>
<keyword evidence="5" id="KW-0411">Iron-sulfur</keyword>
<feature type="chain" id="PRO_5046438985" evidence="6">
    <location>
        <begin position="30"/>
        <end position="629"/>
    </location>
</feature>
<evidence type="ECO:0000313" key="8">
    <source>
        <dbReference type="Proteomes" id="UP001596113"/>
    </source>
</evidence>
<sequence length="629" mass="68996">MQARSRTVTAWINAMLVCSLLLFIPQATADAAKTFQTQTVVSATVVKPSYDVIVAGTDPEGVMAAISAARNGLKVLLVENRPRNVLGGLMTLGWLNSIDLNKSPKISREFPARYLNGGLFQEWYNLIGGTSFDVRRAANAFAQMVRNEKNIDVLMNVRSMQPMMEANKVVGMQIVSANGTAQTVRAGAVIDATQDGDVMAAAGVPFTMGREDIGDPVSRMAVTLVFKLKGVDDKAWQKLKQHRSPGGGGSDGMSIWGYGDAKEYVSSDPTRVKIRSLNIGRQEDGTMLINTMQIYDINPLDPASLQEGIKIGQKEAPRIVDYLKKKYKEFATLQYAGTAPELYVRESRHMLGEYRLTMADLMNNRDFWDAIAYGSYEVDIQSFTHAYSGAIVMIPEQYGVPFRSLVPQRIDGLLVVGRAASFNTLPHGSARVIPLGMATGQAAGAAVKLAKDYKMSFRELSKSQSGIAELRKRLTKQGMDLRMVKFPKPSYAKHKYFSGLLAVTSLGAAVGGYGNDKWDLDGPSNPLRLYNTVQAFHRMFPEAFPNKFSMALKELPKEKPLSLKQAAYIIALSAGLEATPETALQVIIDREIITNDFIKGIKNQAKLTNGEAFMIVRGTLKAIANVEYT</sequence>
<feature type="signal peptide" evidence="6">
    <location>
        <begin position="1"/>
        <end position="29"/>
    </location>
</feature>
<evidence type="ECO:0000256" key="2">
    <source>
        <dbReference type="ARBA" id="ARBA00022723"/>
    </source>
</evidence>
<comment type="caution">
    <text evidence="7">The sequence shown here is derived from an EMBL/GenBank/DDBJ whole genome shotgun (WGS) entry which is preliminary data.</text>
</comment>
<gene>
    <name evidence="7" type="ORF">ACFPOF_00550</name>
</gene>
<reference evidence="8" key="1">
    <citation type="journal article" date="2019" name="Int. J. Syst. Evol. Microbiol.">
        <title>The Global Catalogue of Microorganisms (GCM) 10K type strain sequencing project: providing services to taxonomists for standard genome sequencing and annotation.</title>
        <authorList>
            <consortium name="The Broad Institute Genomics Platform"/>
            <consortium name="The Broad Institute Genome Sequencing Center for Infectious Disease"/>
            <person name="Wu L."/>
            <person name="Ma J."/>
        </authorList>
    </citation>
    <scope>NUCLEOTIDE SEQUENCE [LARGE SCALE GENOMIC DNA]</scope>
    <source>
        <strain evidence="8">CGMCC 1.18575</strain>
    </source>
</reference>
<organism evidence="7 8">
    <name type="scientific">Cohnella soli</name>
    <dbReference type="NCBI Taxonomy" id="425005"/>
    <lineage>
        <taxon>Bacteria</taxon>
        <taxon>Bacillati</taxon>
        <taxon>Bacillota</taxon>
        <taxon>Bacilli</taxon>
        <taxon>Bacillales</taxon>
        <taxon>Paenibacillaceae</taxon>
        <taxon>Cohnella</taxon>
    </lineage>
</organism>
<protein>
    <submittedName>
        <fullName evidence="7">FAD-dependent oxidoreductase</fullName>
        <ecNumber evidence="7">1.-.-.-</ecNumber>
    </submittedName>
</protein>
<dbReference type="PANTHER" id="PTHR43498">
    <property type="entry name" value="FERREDOXIN:COB-COM HETERODISULFIDE REDUCTASE SUBUNIT A"/>
    <property type="match status" value="1"/>
</dbReference>
<evidence type="ECO:0000256" key="5">
    <source>
        <dbReference type="ARBA" id="ARBA00023014"/>
    </source>
</evidence>